<dbReference type="RefSeq" id="WP_209481148.1">
    <property type="nucleotide sequence ID" value="NZ_JAGGKK010000014.1"/>
</dbReference>
<dbReference type="PANTHER" id="PTHR41263:SF1">
    <property type="entry name" value="ASPARTYL-PHOSPHATE PHOSPHATASE YISI"/>
    <property type="match status" value="1"/>
</dbReference>
<proteinExistence type="predicted"/>
<keyword evidence="2" id="KW-1185">Reference proteome</keyword>
<gene>
    <name evidence="1" type="ORF">J2Z82_002602</name>
</gene>
<dbReference type="SUPFAM" id="SSF140500">
    <property type="entry name" value="BAS1536-like"/>
    <property type="match status" value="1"/>
</dbReference>
<accession>A0ABS4HFG3</accession>
<dbReference type="InterPro" id="IPR037208">
    <property type="entry name" value="Spo0E-like_sf"/>
</dbReference>
<reference evidence="1 2" key="1">
    <citation type="submission" date="2021-03" db="EMBL/GenBank/DDBJ databases">
        <title>Genomic Encyclopedia of Type Strains, Phase IV (KMG-IV): sequencing the most valuable type-strain genomes for metagenomic binning, comparative biology and taxonomic classification.</title>
        <authorList>
            <person name="Goeker M."/>
        </authorList>
    </citation>
    <scope>NUCLEOTIDE SEQUENCE [LARGE SCALE GENOMIC DNA]</scope>
    <source>
        <strain evidence="1 2">DSM 21085</strain>
    </source>
</reference>
<dbReference type="Gene3D" id="4.10.280.10">
    <property type="entry name" value="Helix-loop-helix DNA-binding domain"/>
    <property type="match status" value="1"/>
</dbReference>
<evidence type="ECO:0008006" key="3">
    <source>
        <dbReference type="Google" id="ProtNLM"/>
    </source>
</evidence>
<evidence type="ECO:0000313" key="1">
    <source>
        <dbReference type="EMBL" id="MBP1949662.1"/>
    </source>
</evidence>
<protein>
    <recommendedName>
        <fullName evidence="3">Aspartyl-phosphate phosphatase Spo0E family protein</fullName>
    </recommendedName>
</protein>
<sequence>MIQVEEVIKHNLIAAISMKKDEMVQLGMKYGLAHYKTIKCSQQLDKLLNIHRYGKKYFVNY</sequence>
<dbReference type="InterPro" id="IPR036638">
    <property type="entry name" value="HLH_DNA-bd_sf"/>
</dbReference>
<dbReference type="PANTHER" id="PTHR41263">
    <property type="entry name" value="ASPARTYL-PHOSPHATE PHOSPHATASE YISI"/>
    <property type="match status" value="1"/>
</dbReference>
<comment type="caution">
    <text evidence="1">The sequence shown here is derived from an EMBL/GenBank/DDBJ whole genome shotgun (WGS) entry which is preliminary data.</text>
</comment>
<dbReference type="InterPro" id="IPR053028">
    <property type="entry name" value="Spo0E-like_phosphatase"/>
</dbReference>
<dbReference type="EMBL" id="JAGGKK010000014">
    <property type="protein sequence ID" value="MBP1949662.1"/>
    <property type="molecule type" value="Genomic_DNA"/>
</dbReference>
<evidence type="ECO:0000313" key="2">
    <source>
        <dbReference type="Proteomes" id="UP001519328"/>
    </source>
</evidence>
<name>A0ABS4HFG3_9BACI</name>
<dbReference type="Pfam" id="PF09388">
    <property type="entry name" value="SpoOE-like"/>
    <property type="match status" value="1"/>
</dbReference>
<dbReference type="Proteomes" id="UP001519328">
    <property type="component" value="Unassembled WGS sequence"/>
</dbReference>
<dbReference type="InterPro" id="IPR018540">
    <property type="entry name" value="Spo0E-like"/>
</dbReference>
<organism evidence="1 2">
    <name type="scientific">Virgibacillus litoralis</name>
    <dbReference type="NCBI Taxonomy" id="578221"/>
    <lineage>
        <taxon>Bacteria</taxon>
        <taxon>Bacillati</taxon>
        <taxon>Bacillota</taxon>
        <taxon>Bacilli</taxon>
        <taxon>Bacillales</taxon>
        <taxon>Bacillaceae</taxon>
        <taxon>Virgibacillus</taxon>
    </lineage>
</organism>